<sequence>MKFDNNADVKDFLLTCGQQLQVSEKVLLGVVLWRNWFLRNQLVHGKDMVLGLKKKLEVQSQFSTHKPKSDDAVRQFQDESQRLKAQKVQLQCKLKLEFVQFRVSEFSLPKEILQVLHRKTKETFMATERLKALLEPQKALACRKAGLEQST</sequence>
<keyword evidence="2" id="KW-1185">Reference proteome</keyword>
<evidence type="ECO:0000313" key="2">
    <source>
        <dbReference type="Proteomes" id="UP001168877"/>
    </source>
</evidence>
<proteinExistence type="predicted"/>
<organism evidence="1 2">
    <name type="scientific">Acer saccharum</name>
    <name type="common">Sugar maple</name>
    <dbReference type="NCBI Taxonomy" id="4024"/>
    <lineage>
        <taxon>Eukaryota</taxon>
        <taxon>Viridiplantae</taxon>
        <taxon>Streptophyta</taxon>
        <taxon>Embryophyta</taxon>
        <taxon>Tracheophyta</taxon>
        <taxon>Spermatophyta</taxon>
        <taxon>Magnoliopsida</taxon>
        <taxon>eudicotyledons</taxon>
        <taxon>Gunneridae</taxon>
        <taxon>Pentapetalae</taxon>
        <taxon>rosids</taxon>
        <taxon>malvids</taxon>
        <taxon>Sapindales</taxon>
        <taxon>Sapindaceae</taxon>
        <taxon>Hippocastanoideae</taxon>
        <taxon>Acereae</taxon>
        <taxon>Acer</taxon>
    </lineage>
</organism>
<dbReference type="Pfam" id="PF25764">
    <property type="entry name" value="KIF21A_4th"/>
    <property type="match status" value="1"/>
</dbReference>
<reference evidence="1" key="2">
    <citation type="submission" date="2023-06" db="EMBL/GenBank/DDBJ databases">
        <authorList>
            <person name="Swenson N.G."/>
            <person name="Wegrzyn J.L."/>
            <person name="Mcevoy S.L."/>
        </authorList>
    </citation>
    <scope>NUCLEOTIDE SEQUENCE</scope>
    <source>
        <strain evidence="1">NS2018</strain>
        <tissue evidence="1">Leaf</tissue>
    </source>
</reference>
<gene>
    <name evidence="1" type="ORF">LWI29_006579</name>
</gene>
<evidence type="ECO:0000313" key="1">
    <source>
        <dbReference type="EMBL" id="KAK0584018.1"/>
    </source>
</evidence>
<name>A0AA39S3Y9_ACESA</name>
<accession>A0AA39S3Y9</accession>
<reference evidence="1" key="1">
    <citation type="journal article" date="2022" name="Plant J.">
        <title>Strategies of tolerance reflected in two North American maple genomes.</title>
        <authorList>
            <person name="McEvoy S.L."/>
            <person name="Sezen U.U."/>
            <person name="Trouern-Trend A."/>
            <person name="McMahon S.M."/>
            <person name="Schaberg P.G."/>
            <person name="Yang J."/>
            <person name="Wegrzyn J.L."/>
            <person name="Swenson N.G."/>
        </authorList>
    </citation>
    <scope>NUCLEOTIDE SEQUENCE</scope>
    <source>
        <strain evidence="1">NS2018</strain>
    </source>
</reference>
<dbReference type="Proteomes" id="UP001168877">
    <property type="component" value="Unassembled WGS sequence"/>
</dbReference>
<dbReference type="AlphaFoldDB" id="A0AA39S3Y9"/>
<protein>
    <submittedName>
        <fullName evidence="1">Uncharacterized protein</fullName>
    </submittedName>
</protein>
<dbReference type="EMBL" id="JAUESC010000383">
    <property type="protein sequence ID" value="KAK0584018.1"/>
    <property type="molecule type" value="Genomic_DNA"/>
</dbReference>
<comment type="caution">
    <text evidence="1">The sequence shown here is derived from an EMBL/GenBank/DDBJ whole genome shotgun (WGS) entry which is preliminary data.</text>
</comment>